<keyword evidence="16 26" id="KW-0067">ATP-binding</keyword>
<dbReference type="AlphaFoldDB" id="A0AAQ3PUC6"/>
<keyword evidence="12 27" id="KW-0732">Signal</keyword>
<feature type="signal peptide" evidence="27">
    <location>
        <begin position="1"/>
        <end position="20"/>
    </location>
</feature>
<evidence type="ECO:0000256" key="15">
    <source>
        <dbReference type="ARBA" id="ARBA00022777"/>
    </source>
</evidence>
<evidence type="ECO:0000256" key="10">
    <source>
        <dbReference type="ARBA" id="ARBA00022679"/>
    </source>
</evidence>
<dbReference type="InterPro" id="IPR003591">
    <property type="entry name" value="Leu-rich_rpt_typical-subtyp"/>
</dbReference>
<sequence length="1119" mass="122705">MKATTAGRFLLVLMAYSVHAVTGNSTPENRTDRLSLLEFKKAISFDPQQALASWNDSTHFCNWEGVMCSKRRHRVTNIDLENRGLVGHISPSLGNLTFLKHLSLATNRFSGQIPASLGQLHRLQTLFLSNNTLHGVIPTFENCTTLEALYLNQNNLGGEFPDLPLGLQKLELRYNNVSGTIPPSLANTTKLEFFDCIYNNIEGSIPDEFAKLPELQMLRASCNHLTGSFPQAILNISTLTSLGLAWNHLSGEVPPGLGTSLHNLQTLVIDSNFFHGHIPSSLANASDLSFIDLSNNSFTGVVPRSIGKLHKLWGLNLEYNKLEARNSQDWEFIYTLGNCTKLQKFSVSTNQLQGPVPTTLGNLSVELQLLYMGDNQLSGGFPSGVANLHNLMEFALGGNQFTGEVPEWLGTLNHLQSLVLSENNFTGFIPSSLSNLSQLSYLHLESNKFEGHLPASIENLQSLQVCLFSNNLLSGGVPKEMFGIPAITKIDLSVNNLRGQLPSEVGNARALIQLDVSSNSLSGDIPNTIGSCESLQYIGLQQNSFRGSIPTTLGNISSLQVLNLSHNNLTGSIPMSLGNLQFLEELDLSFNNISDEVPMKGIFSNITAIWIDGNPELCGGPLELHLHACYVMSVNSSKQKHSIVQKVVIPLSSIMSVAILITVILVVWRGKLKKNLPSLPSFGRKFLKVSYNDLDRATHGFSASNLIGKGRYSSVYKGELFQDRTVVAVKVFRLETRGAQKSFIVECNALRSVWHRNLVPILTACSSIDSSGNDFKALVYKFMPQGDLHELLYSARGDVNSSTRSHITMAQRLSILVDVADALEYLHHSNQGTIVHCDLKPSNILLDDYDSTSSLSADSISTSVAIKGTIGYVAPECATGGAVSSAGDVYSFGIVLLEIFLRRRPTDDMFNGGLNITKLVEMNFPDMIPRIIDPELLEEQQDSSQETSLAMKEKSLECLLSVLSIGLLCTKASPNERICMQDVAARLHGIKKAYSNLLRIPIQNKKEWGQHRKITPCQRSSWSWAGRLMKGEWYKIKLTKPVTWRNLSQEQDTLSVTMPDSRPLASVSSTASTRLAAILRHASETVVPSGIVSALDSRSFLTVLSPLTKPTKHLSSSGG</sequence>
<evidence type="ECO:0000259" key="28">
    <source>
        <dbReference type="PROSITE" id="PS50011"/>
    </source>
</evidence>
<evidence type="ECO:0000256" key="13">
    <source>
        <dbReference type="ARBA" id="ARBA00022737"/>
    </source>
</evidence>
<evidence type="ECO:0000256" key="26">
    <source>
        <dbReference type="PROSITE-ProRule" id="PRU10141"/>
    </source>
</evidence>
<evidence type="ECO:0000256" key="18">
    <source>
        <dbReference type="ARBA" id="ARBA00023136"/>
    </source>
</evidence>
<keyword evidence="17" id="KW-1133">Transmembrane helix</keyword>
<dbReference type="FunFam" id="3.80.10.10:FF:000095">
    <property type="entry name" value="LRR receptor-like serine/threonine-protein kinase GSO1"/>
    <property type="match status" value="1"/>
</dbReference>
<dbReference type="PROSITE" id="PS50011">
    <property type="entry name" value="PROTEIN_KINASE_DOM"/>
    <property type="match status" value="1"/>
</dbReference>
<feature type="binding site" evidence="26">
    <location>
        <position position="730"/>
    </location>
    <ligand>
        <name>ATP</name>
        <dbReference type="ChEBI" id="CHEBI:30616"/>
    </ligand>
</feature>
<evidence type="ECO:0000313" key="30">
    <source>
        <dbReference type="Proteomes" id="UP001341281"/>
    </source>
</evidence>
<gene>
    <name evidence="29" type="ORF">U9M48_004950</name>
</gene>
<dbReference type="PROSITE" id="PS00108">
    <property type="entry name" value="PROTEIN_KINASE_ST"/>
    <property type="match status" value="1"/>
</dbReference>
<evidence type="ECO:0000256" key="17">
    <source>
        <dbReference type="ARBA" id="ARBA00022989"/>
    </source>
</evidence>
<dbReference type="Pfam" id="PF00069">
    <property type="entry name" value="Pkinase"/>
    <property type="match status" value="1"/>
</dbReference>
<proteinExistence type="inferred from homology"/>
<keyword evidence="30" id="KW-1185">Reference proteome</keyword>
<protein>
    <recommendedName>
        <fullName evidence="25">Receptor kinase-like protein Xa21</fullName>
        <ecNumber evidence="5">2.7.11.1</ecNumber>
    </recommendedName>
</protein>
<comment type="subcellular location">
    <subcellularLocation>
        <location evidence="1">Cell membrane</location>
        <topology evidence="1">Single-pass membrane protein</topology>
    </subcellularLocation>
    <subcellularLocation>
        <location evidence="2">Endoplasmic reticulum membrane</location>
        <topology evidence="2">Single-pass membrane protein</topology>
    </subcellularLocation>
    <subcellularLocation>
        <location evidence="3">Membrane</location>
        <topology evidence="3">Single-pass type I membrane protein</topology>
    </subcellularLocation>
</comment>
<keyword evidence="19" id="KW-0675">Receptor</keyword>
<dbReference type="PANTHER" id="PTHR27008">
    <property type="entry name" value="OS04G0122200 PROTEIN"/>
    <property type="match status" value="1"/>
</dbReference>
<dbReference type="Pfam" id="PF08263">
    <property type="entry name" value="LRRNT_2"/>
    <property type="match status" value="1"/>
</dbReference>
<feature type="chain" id="PRO_5042869554" description="Receptor kinase-like protein Xa21" evidence="27">
    <location>
        <begin position="21"/>
        <end position="1119"/>
    </location>
</feature>
<evidence type="ECO:0000256" key="5">
    <source>
        <dbReference type="ARBA" id="ARBA00012513"/>
    </source>
</evidence>
<keyword evidence="18" id="KW-0472">Membrane</keyword>
<evidence type="ECO:0000256" key="4">
    <source>
        <dbReference type="ARBA" id="ARBA00008684"/>
    </source>
</evidence>
<evidence type="ECO:0000256" key="22">
    <source>
        <dbReference type="ARBA" id="ARBA00048679"/>
    </source>
</evidence>
<dbReference type="EC" id="2.7.11.1" evidence="5"/>
<evidence type="ECO:0000256" key="3">
    <source>
        <dbReference type="ARBA" id="ARBA00004479"/>
    </source>
</evidence>
<dbReference type="GO" id="GO:0005524">
    <property type="term" value="F:ATP binding"/>
    <property type="evidence" value="ECO:0007669"/>
    <property type="project" value="UniProtKB-UniRule"/>
</dbReference>
<dbReference type="InterPro" id="IPR051809">
    <property type="entry name" value="Plant_receptor-like_S/T_kinase"/>
</dbReference>
<dbReference type="SMART" id="SM00220">
    <property type="entry name" value="S_TKc"/>
    <property type="match status" value="1"/>
</dbReference>
<dbReference type="Pfam" id="PF13855">
    <property type="entry name" value="LRR_8"/>
    <property type="match status" value="2"/>
</dbReference>
<evidence type="ECO:0000256" key="16">
    <source>
        <dbReference type="ARBA" id="ARBA00022840"/>
    </source>
</evidence>
<keyword evidence="10" id="KW-0808">Transferase</keyword>
<dbReference type="GO" id="GO:0005886">
    <property type="term" value="C:plasma membrane"/>
    <property type="evidence" value="ECO:0007669"/>
    <property type="project" value="UniProtKB-SubCell"/>
</dbReference>
<reference evidence="29 30" key="1">
    <citation type="submission" date="2024-02" db="EMBL/GenBank/DDBJ databases">
        <title>High-quality chromosome-scale genome assembly of Pensacola bahiagrass (Paspalum notatum Flugge var. saurae).</title>
        <authorList>
            <person name="Vega J.M."/>
            <person name="Podio M."/>
            <person name="Orjuela J."/>
            <person name="Siena L.A."/>
            <person name="Pessino S.C."/>
            <person name="Combes M.C."/>
            <person name="Mariac C."/>
            <person name="Albertini E."/>
            <person name="Pupilli F."/>
            <person name="Ortiz J.P.A."/>
            <person name="Leblanc O."/>
        </authorList>
    </citation>
    <scope>NUCLEOTIDE SEQUENCE [LARGE SCALE GENOMIC DNA]</scope>
    <source>
        <strain evidence="29">R1</strain>
        <tissue evidence="29">Leaf</tissue>
    </source>
</reference>
<dbReference type="EMBL" id="CP144745">
    <property type="protein sequence ID" value="WVZ54088.1"/>
    <property type="molecule type" value="Genomic_DNA"/>
</dbReference>
<dbReference type="GO" id="GO:0004674">
    <property type="term" value="F:protein serine/threonine kinase activity"/>
    <property type="evidence" value="ECO:0007669"/>
    <property type="project" value="UniProtKB-KW"/>
</dbReference>
<evidence type="ECO:0000256" key="9">
    <source>
        <dbReference type="ARBA" id="ARBA00022614"/>
    </source>
</evidence>
<evidence type="ECO:0000256" key="11">
    <source>
        <dbReference type="ARBA" id="ARBA00022692"/>
    </source>
</evidence>
<dbReference type="FunFam" id="3.80.10.10:FF:000565">
    <property type="entry name" value="Leucine-rich repeat receptor-like kinase protein FLORAL ORGAN NUMBER1"/>
    <property type="match status" value="1"/>
</dbReference>
<dbReference type="Gene3D" id="1.10.510.10">
    <property type="entry name" value="Transferase(Phosphotransferase) domain 1"/>
    <property type="match status" value="1"/>
</dbReference>
<evidence type="ECO:0000256" key="19">
    <source>
        <dbReference type="ARBA" id="ARBA00023170"/>
    </source>
</evidence>
<evidence type="ECO:0000256" key="12">
    <source>
        <dbReference type="ARBA" id="ARBA00022729"/>
    </source>
</evidence>
<evidence type="ECO:0000256" key="25">
    <source>
        <dbReference type="ARBA" id="ARBA00072040"/>
    </source>
</evidence>
<dbReference type="SUPFAM" id="SSF56112">
    <property type="entry name" value="Protein kinase-like (PK-like)"/>
    <property type="match status" value="1"/>
</dbReference>
<evidence type="ECO:0000313" key="29">
    <source>
        <dbReference type="EMBL" id="WVZ54088.1"/>
    </source>
</evidence>
<organism evidence="29 30">
    <name type="scientific">Paspalum notatum var. saurae</name>
    <dbReference type="NCBI Taxonomy" id="547442"/>
    <lineage>
        <taxon>Eukaryota</taxon>
        <taxon>Viridiplantae</taxon>
        <taxon>Streptophyta</taxon>
        <taxon>Embryophyta</taxon>
        <taxon>Tracheophyta</taxon>
        <taxon>Spermatophyta</taxon>
        <taxon>Magnoliopsida</taxon>
        <taxon>Liliopsida</taxon>
        <taxon>Poales</taxon>
        <taxon>Poaceae</taxon>
        <taxon>PACMAD clade</taxon>
        <taxon>Panicoideae</taxon>
        <taxon>Andropogonodae</taxon>
        <taxon>Paspaleae</taxon>
        <taxon>Paspalinae</taxon>
        <taxon>Paspalum</taxon>
    </lineage>
</organism>
<evidence type="ECO:0000256" key="7">
    <source>
        <dbReference type="ARBA" id="ARBA00022527"/>
    </source>
</evidence>
<dbReference type="InterPro" id="IPR032675">
    <property type="entry name" value="LRR_dom_sf"/>
</dbReference>
<name>A0AAQ3PUC6_PASNO</name>
<dbReference type="InterPro" id="IPR025875">
    <property type="entry name" value="Leu-rich_rpt_4"/>
</dbReference>
<comment type="function">
    <text evidence="23">Receptor kinase that detects X.oryzae pv. oryzae protein Ax21 to promote innate immunity. Following X.oryzae pv. oryzae protein Ax21 detection, undergoes cleavage, releasing the processed protein kinase Xa21 chain.</text>
</comment>
<comment type="catalytic activity">
    <reaction evidence="21">
        <text>L-threonyl-[protein] + ATP = O-phospho-L-threonyl-[protein] + ADP + H(+)</text>
        <dbReference type="Rhea" id="RHEA:46608"/>
        <dbReference type="Rhea" id="RHEA-COMP:11060"/>
        <dbReference type="Rhea" id="RHEA-COMP:11605"/>
        <dbReference type="ChEBI" id="CHEBI:15378"/>
        <dbReference type="ChEBI" id="CHEBI:30013"/>
        <dbReference type="ChEBI" id="CHEBI:30616"/>
        <dbReference type="ChEBI" id="CHEBI:61977"/>
        <dbReference type="ChEBI" id="CHEBI:456216"/>
        <dbReference type="EC" id="2.7.11.1"/>
    </reaction>
</comment>
<dbReference type="InterPro" id="IPR000719">
    <property type="entry name" value="Prot_kinase_dom"/>
</dbReference>
<evidence type="ECO:0000256" key="24">
    <source>
        <dbReference type="ARBA" id="ARBA00056628"/>
    </source>
</evidence>
<dbReference type="Pfam" id="PF00560">
    <property type="entry name" value="LRR_1"/>
    <property type="match status" value="3"/>
</dbReference>
<evidence type="ECO:0000256" key="23">
    <source>
        <dbReference type="ARBA" id="ARBA00054320"/>
    </source>
</evidence>
<evidence type="ECO:0000256" key="14">
    <source>
        <dbReference type="ARBA" id="ARBA00022741"/>
    </source>
</evidence>
<feature type="domain" description="Protein kinase" evidence="28">
    <location>
        <begin position="701"/>
        <end position="991"/>
    </location>
</feature>
<evidence type="ECO:0000256" key="6">
    <source>
        <dbReference type="ARBA" id="ARBA00022475"/>
    </source>
</evidence>
<dbReference type="FunFam" id="1.10.510.10:FF:000358">
    <property type="entry name" value="Putative leucine-rich repeat receptor-like serine/threonine-protein kinase"/>
    <property type="match status" value="1"/>
</dbReference>
<keyword evidence="9" id="KW-0433">Leucine-rich repeat</keyword>
<dbReference type="PROSITE" id="PS51450">
    <property type="entry name" value="LRR"/>
    <property type="match status" value="1"/>
</dbReference>
<dbReference type="SMART" id="SM00369">
    <property type="entry name" value="LRR_TYP"/>
    <property type="match status" value="6"/>
</dbReference>
<dbReference type="FunFam" id="3.80.10.10:FF:000288">
    <property type="entry name" value="LRR receptor-like serine/threonine-protein kinase EFR"/>
    <property type="match status" value="1"/>
</dbReference>
<dbReference type="Gene3D" id="3.80.10.10">
    <property type="entry name" value="Ribonuclease Inhibitor"/>
    <property type="match status" value="3"/>
</dbReference>
<comment type="function">
    <text evidence="24">The processed protein kinase Xa21 chain released by protein cleavage after X.oryzae pv. oryzae protein Ax21 detection translocates into the nucleus where it can bind and regulate WRKY62, a transcription factor. Confers resistance to the bacterial pathogen X.oryzae pv. oryzae (Xoo).</text>
</comment>
<evidence type="ECO:0000256" key="21">
    <source>
        <dbReference type="ARBA" id="ARBA00047899"/>
    </source>
</evidence>
<dbReference type="InterPro" id="IPR008271">
    <property type="entry name" value="Ser/Thr_kinase_AS"/>
</dbReference>
<dbReference type="PRINTS" id="PR00019">
    <property type="entry name" value="LEURICHRPT"/>
</dbReference>
<keyword evidence="14 26" id="KW-0547">Nucleotide-binding</keyword>
<accession>A0AAQ3PUC6</accession>
<dbReference type="PROSITE" id="PS00107">
    <property type="entry name" value="PROTEIN_KINASE_ATP"/>
    <property type="match status" value="1"/>
</dbReference>
<dbReference type="FunFam" id="3.30.200.20:FF:000432">
    <property type="entry name" value="LRR receptor-like serine/threonine-protein kinase EFR"/>
    <property type="match status" value="1"/>
</dbReference>
<comment type="catalytic activity">
    <reaction evidence="22">
        <text>L-seryl-[protein] + ATP = O-phospho-L-seryl-[protein] + ADP + H(+)</text>
        <dbReference type="Rhea" id="RHEA:17989"/>
        <dbReference type="Rhea" id="RHEA-COMP:9863"/>
        <dbReference type="Rhea" id="RHEA-COMP:11604"/>
        <dbReference type="ChEBI" id="CHEBI:15378"/>
        <dbReference type="ChEBI" id="CHEBI:29999"/>
        <dbReference type="ChEBI" id="CHEBI:30616"/>
        <dbReference type="ChEBI" id="CHEBI:83421"/>
        <dbReference type="ChEBI" id="CHEBI:456216"/>
        <dbReference type="EC" id="2.7.11.1"/>
    </reaction>
</comment>
<keyword evidence="15" id="KW-0418">Kinase</keyword>
<keyword evidence="20" id="KW-0325">Glycoprotein</keyword>
<evidence type="ECO:0000256" key="8">
    <source>
        <dbReference type="ARBA" id="ARBA00022553"/>
    </source>
</evidence>
<dbReference type="InterPro" id="IPR017441">
    <property type="entry name" value="Protein_kinase_ATP_BS"/>
</dbReference>
<evidence type="ECO:0000256" key="1">
    <source>
        <dbReference type="ARBA" id="ARBA00004162"/>
    </source>
</evidence>
<dbReference type="Gene3D" id="3.30.200.20">
    <property type="entry name" value="Phosphorylase Kinase, domain 1"/>
    <property type="match status" value="1"/>
</dbReference>
<dbReference type="GO" id="GO:0005789">
    <property type="term" value="C:endoplasmic reticulum membrane"/>
    <property type="evidence" value="ECO:0007669"/>
    <property type="project" value="UniProtKB-SubCell"/>
</dbReference>
<dbReference type="InterPro" id="IPR001611">
    <property type="entry name" value="Leu-rich_rpt"/>
</dbReference>
<evidence type="ECO:0000256" key="27">
    <source>
        <dbReference type="SAM" id="SignalP"/>
    </source>
</evidence>
<evidence type="ECO:0000256" key="20">
    <source>
        <dbReference type="ARBA" id="ARBA00023180"/>
    </source>
</evidence>
<dbReference type="PANTHER" id="PTHR27008:SF537">
    <property type="entry name" value="OS11G0173432 PROTEIN"/>
    <property type="match status" value="1"/>
</dbReference>
<dbReference type="Pfam" id="PF12799">
    <property type="entry name" value="LRR_4"/>
    <property type="match status" value="1"/>
</dbReference>
<dbReference type="Proteomes" id="UP001341281">
    <property type="component" value="Chromosome 01"/>
</dbReference>
<dbReference type="InterPro" id="IPR011009">
    <property type="entry name" value="Kinase-like_dom_sf"/>
</dbReference>
<keyword evidence="6" id="KW-1003">Cell membrane</keyword>
<dbReference type="SUPFAM" id="SSF52058">
    <property type="entry name" value="L domain-like"/>
    <property type="match status" value="2"/>
</dbReference>
<keyword evidence="11" id="KW-0812">Transmembrane</keyword>
<keyword evidence="7" id="KW-0723">Serine/threonine-protein kinase</keyword>
<evidence type="ECO:0000256" key="2">
    <source>
        <dbReference type="ARBA" id="ARBA00004389"/>
    </source>
</evidence>
<keyword evidence="8" id="KW-0597">Phosphoprotein</keyword>
<dbReference type="InterPro" id="IPR013210">
    <property type="entry name" value="LRR_N_plant-typ"/>
</dbReference>
<comment type="similarity">
    <text evidence="4">Belongs to the protein kinase superfamily. Ser/Thr protein kinase family.</text>
</comment>
<keyword evidence="13" id="KW-0677">Repeat</keyword>